<sequence>MRQNGFSPEKSPAPEPGHRRHRRAAGQAVQRTWGRLTLRVRVAAFISLVVGLTVASTSLAVWLTARVQYYDNFDDTLVGRARALLQTPAADPTQVVRFPEGTFAAAGTRLAIVYADGTPFSSKGPDDQPPVGQPEIAVALGASDFSLRTARTIDGEQFRVVAIPSERGSEPRTAFVLAQTTRDIDRTLRSLATALLVIGGVGIGLAAYAGVYVARQGLRPVSQLTEAAEHVARTGDLRRIEIHGNDELARLGSSFNEMLTAVERSRELQRRLVGDAGHELRTPLTSLRTNLDLLAQAEGRAGLSDQDRSELLDDVRAQVEELTGLVGDLVELSRDDVDRFEGRELDMAEILGTAVERARRRAPTVEFDVTLRPWTVFGDARALERAVLNLLDNAGKWSPPGGTVTVRLTDGVITVADQGPGIADEDLPFIFDRFYRAEESRNMPGSGLGLAIVRQAAERHGGSVTADRAPGGGALLTLRLPHSSSVTHTEL</sequence>
<evidence type="ECO:0000256" key="10">
    <source>
        <dbReference type="ARBA" id="ARBA00023136"/>
    </source>
</evidence>
<dbReference type="EC" id="2.7.13.3" evidence="3"/>
<keyword evidence="9" id="KW-0902">Two-component regulatory system</keyword>
<dbReference type="InterPro" id="IPR036097">
    <property type="entry name" value="HisK_dim/P_sf"/>
</dbReference>
<dbReference type="InterPro" id="IPR003660">
    <property type="entry name" value="HAMP_dom"/>
</dbReference>
<keyword evidence="7 15" id="KW-0418">Kinase</keyword>
<dbReference type="InterPro" id="IPR005467">
    <property type="entry name" value="His_kinase_dom"/>
</dbReference>
<evidence type="ECO:0000256" key="2">
    <source>
        <dbReference type="ARBA" id="ARBA00004236"/>
    </source>
</evidence>
<evidence type="ECO:0000256" key="7">
    <source>
        <dbReference type="ARBA" id="ARBA00022777"/>
    </source>
</evidence>
<accession>A0ABP3SGN8</accession>
<keyword evidence="6 12" id="KW-0812">Transmembrane</keyword>
<dbReference type="InterPro" id="IPR004358">
    <property type="entry name" value="Sig_transdc_His_kin-like_C"/>
</dbReference>
<evidence type="ECO:0000256" key="11">
    <source>
        <dbReference type="SAM" id="MobiDB-lite"/>
    </source>
</evidence>
<dbReference type="SMART" id="SM00304">
    <property type="entry name" value="HAMP"/>
    <property type="match status" value="1"/>
</dbReference>
<evidence type="ECO:0000256" key="5">
    <source>
        <dbReference type="ARBA" id="ARBA00022679"/>
    </source>
</evidence>
<dbReference type="RefSeq" id="WP_344609573.1">
    <property type="nucleotide sequence ID" value="NZ_BAAAHE010000055.1"/>
</dbReference>
<feature type="transmembrane region" description="Helical" evidence="12">
    <location>
        <begin position="42"/>
        <end position="63"/>
    </location>
</feature>
<evidence type="ECO:0000259" key="14">
    <source>
        <dbReference type="PROSITE" id="PS50885"/>
    </source>
</evidence>
<evidence type="ECO:0000256" key="6">
    <source>
        <dbReference type="ARBA" id="ARBA00022692"/>
    </source>
</evidence>
<evidence type="ECO:0000256" key="9">
    <source>
        <dbReference type="ARBA" id="ARBA00023012"/>
    </source>
</evidence>
<dbReference type="Pfam" id="PF00672">
    <property type="entry name" value="HAMP"/>
    <property type="match status" value="1"/>
</dbReference>
<dbReference type="PRINTS" id="PR00344">
    <property type="entry name" value="BCTRLSENSOR"/>
</dbReference>
<dbReference type="Pfam" id="PF02518">
    <property type="entry name" value="HATPase_c"/>
    <property type="match status" value="1"/>
</dbReference>
<evidence type="ECO:0000256" key="8">
    <source>
        <dbReference type="ARBA" id="ARBA00022989"/>
    </source>
</evidence>
<dbReference type="InterPro" id="IPR050428">
    <property type="entry name" value="TCS_sensor_his_kinase"/>
</dbReference>
<dbReference type="GO" id="GO:0016301">
    <property type="term" value="F:kinase activity"/>
    <property type="evidence" value="ECO:0007669"/>
    <property type="project" value="UniProtKB-KW"/>
</dbReference>
<evidence type="ECO:0000256" key="3">
    <source>
        <dbReference type="ARBA" id="ARBA00012438"/>
    </source>
</evidence>
<keyword evidence="8 12" id="KW-1133">Transmembrane helix</keyword>
<keyword evidence="5" id="KW-0808">Transferase</keyword>
<dbReference type="SUPFAM" id="SSF55874">
    <property type="entry name" value="ATPase domain of HSP90 chaperone/DNA topoisomerase II/histidine kinase"/>
    <property type="match status" value="1"/>
</dbReference>
<gene>
    <name evidence="15" type="ORF">GCM10009547_47700</name>
</gene>
<feature type="domain" description="Histidine kinase" evidence="13">
    <location>
        <begin position="275"/>
        <end position="484"/>
    </location>
</feature>
<dbReference type="Pfam" id="PF00512">
    <property type="entry name" value="HisKA"/>
    <property type="match status" value="1"/>
</dbReference>
<protein>
    <recommendedName>
        <fullName evidence="3">histidine kinase</fullName>
        <ecNumber evidence="3">2.7.13.3</ecNumber>
    </recommendedName>
</protein>
<comment type="catalytic activity">
    <reaction evidence="1">
        <text>ATP + protein L-histidine = ADP + protein N-phospho-L-histidine.</text>
        <dbReference type="EC" id="2.7.13.3"/>
    </reaction>
</comment>
<keyword evidence="4" id="KW-0597">Phosphoprotein</keyword>
<dbReference type="InterPro" id="IPR036890">
    <property type="entry name" value="HATPase_C_sf"/>
</dbReference>
<evidence type="ECO:0000259" key="13">
    <source>
        <dbReference type="PROSITE" id="PS50109"/>
    </source>
</evidence>
<dbReference type="SUPFAM" id="SSF47384">
    <property type="entry name" value="Homodimeric domain of signal transducing histidine kinase"/>
    <property type="match status" value="1"/>
</dbReference>
<dbReference type="PROSITE" id="PS50885">
    <property type="entry name" value="HAMP"/>
    <property type="match status" value="1"/>
</dbReference>
<organism evidence="15 16">
    <name type="scientific">Sporichthya brevicatena</name>
    <dbReference type="NCBI Taxonomy" id="171442"/>
    <lineage>
        <taxon>Bacteria</taxon>
        <taxon>Bacillati</taxon>
        <taxon>Actinomycetota</taxon>
        <taxon>Actinomycetes</taxon>
        <taxon>Sporichthyales</taxon>
        <taxon>Sporichthyaceae</taxon>
        <taxon>Sporichthya</taxon>
    </lineage>
</organism>
<dbReference type="PROSITE" id="PS50109">
    <property type="entry name" value="HIS_KIN"/>
    <property type="match status" value="1"/>
</dbReference>
<dbReference type="CDD" id="cd06225">
    <property type="entry name" value="HAMP"/>
    <property type="match status" value="1"/>
</dbReference>
<dbReference type="InterPro" id="IPR003594">
    <property type="entry name" value="HATPase_dom"/>
</dbReference>
<dbReference type="PANTHER" id="PTHR45436:SF5">
    <property type="entry name" value="SENSOR HISTIDINE KINASE TRCS"/>
    <property type="match status" value="1"/>
</dbReference>
<dbReference type="SUPFAM" id="SSF158472">
    <property type="entry name" value="HAMP domain-like"/>
    <property type="match status" value="1"/>
</dbReference>
<dbReference type="CDD" id="cd00082">
    <property type="entry name" value="HisKA"/>
    <property type="match status" value="1"/>
</dbReference>
<comment type="subcellular location">
    <subcellularLocation>
        <location evidence="2">Cell membrane</location>
    </subcellularLocation>
</comment>
<evidence type="ECO:0000313" key="15">
    <source>
        <dbReference type="EMBL" id="GAA0637772.1"/>
    </source>
</evidence>
<dbReference type="EMBL" id="BAAAHE010000055">
    <property type="protein sequence ID" value="GAA0637772.1"/>
    <property type="molecule type" value="Genomic_DNA"/>
</dbReference>
<keyword evidence="16" id="KW-1185">Reference proteome</keyword>
<proteinExistence type="predicted"/>
<dbReference type="Gene3D" id="1.10.287.130">
    <property type="match status" value="1"/>
</dbReference>
<dbReference type="InterPro" id="IPR003661">
    <property type="entry name" value="HisK_dim/P_dom"/>
</dbReference>
<feature type="region of interest" description="Disordered" evidence="11">
    <location>
        <begin position="1"/>
        <end position="26"/>
    </location>
</feature>
<evidence type="ECO:0000256" key="4">
    <source>
        <dbReference type="ARBA" id="ARBA00022553"/>
    </source>
</evidence>
<evidence type="ECO:0000256" key="12">
    <source>
        <dbReference type="SAM" id="Phobius"/>
    </source>
</evidence>
<dbReference type="SMART" id="SM00387">
    <property type="entry name" value="HATPase_c"/>
    <property type="match status" value="1"/>
</dbReference>
<dbReference type="Gene3D" id="3.30.565.10">
    <property type="entry name" value="Histidine kinase-like ATPase, C-terminal domain"/>
    <property type="match status" value="1"/>
</dbReference>
<dbReference type="PANTHER" id="PTHR45436">
    <property type="entry name" value="SENSOR HISTIDINE KINASE YKOH"/>
    <property type="match status" value="1"/>
</dbReference>
<name>A0ABP3SGN8_9ACTN</name>
<reference evidence="16" key="1">
    <citation type="journal article" date="2019" name="Int. J. Syst. Evol. Microbiol.">
        <title>The Global Catalogue of Microorganisms (GCM) 10K type strain sequencing project: providing services to taxonomists for standard genome sequencing and annotation.</title>
        <authorList>
            <consortium name="The Broad Institute Genomics Platform"/>
            <consortium name="The Broad Institute Genome Sequencing Center for Infectious Disease"/>
            <person name="Wu L."/>
            <person name="Ma J."/>
        </authorList>
    </citation>
    <scope>NUCLEOTIDE SEQUENCE [LARGE SCALE GENOMIC DNA]</scope>
    <source>
        <strain evidence="16">JCM 10671</strain>
    </source>
</reference>
<feature type="transmembrane region" description="Helical" evidence="12">
    <location>
        <begin position="191"/>
        <end position="214"/>
    </location>
</feature>
<keyword evidence="10 12" id="KW-0472">Membrane</keyword>
<dbReference type="Gene3D" id="6.10.340.10">
    <property type="match status" value="1"/>
</dbReference>
<dbReference type="CDD" id="cd00075">
    <property type="entry name" value="HATPase"/>
    <property type="match status" value="1"/>
</dbReference>
<feature type="domain" description="HAMP" evidence="14">
    <location>
        <begin position="215"/>
        <end position="267"/>
    </location>
</feature>
<comment type="caution">
    <text evidence="15">The sequence shown here is derived from an EMBL/GenBank/DDBJ whole genome shotgun (WGS) entry which is preliminary data.</text>
</comment>
<dbReference type="Proteomes" id="UP001500957">
    <property type="component" value="Unassembled WGS sequence"/>
</dbReference>
<dbReference type="SMART" id="SM00388">
    <property type="entry name" value="HisKA"/>
    <property type="match status" value="1"/>
</dbReference>
<evidence type="ECO:0000313" key="16">
    <source>
        <dbReference type="Proteomes" id="UP001500957"/>
    </source>
</evidence>
<evidence type="ECO:0000256" key="1">
    <source>
        <dbReference type="ARBA" id="ARBA00000085"/>
    </source>
</evidence>